<dbReference type="AlphaFoldDB" id="D1BJT0"/>
<feature type="domain" description="Bacterial Ig-like" evidence="2">
    <location>
        <begin position="264"/>
        <end position="332"/>
    </location>
</feature>
<gene>
    <name evidence="3" type="ordered locus">Sked_03690</name>
</gene>
<evidence type="ECO:0000259" key="2">
    <source>
        <dbReference type="Pfam" id="PF16640"/>
    </source>
</evidence>
<dbReference type="HOGENOM" id="CLU_381247_0_0_11"/>
<name>D1BJT0_SANKS</name>
<dbReference type="EMBL" id="CP001819">
    <property type="protein sequence ID" value="ACZ20336.1"/>
    <property type="molecule type" value="Genomic_DNA"/>
</dbReference>
<evidence type="ECO:0000256" key="1">
    <source>
        <dbReference type="SAM" id="SignalP"/>
    </source>
</evidence>
<keyword evidence="1" id="KW-0732">Signal</keyword>
<dbReference type="Pfam" id="PF16640">
    <property type="entry name" value="Big_3_5"/>
    <property type="match status" value="2"/>
</dbReference>
<evidence type="ECO:0000313" key="4">
    <source>
        <dbReference type="Proteomes" id="UP000000322"/>
    </source>
</evidence>
<dbReference type="Gene3D" id="2.60.40.10">
    <property type="entry name" value="Immunoglobulins"/>
    <property type="match status" value="3"/>
</dbReference>
<accession>D1BJT0</accession>
<dbReference type="OrthoDB" id="4817746at2"/>
<dbReference type="InterPro" id="IPR013783">
    <property type="entry name" value="Ig-like_fold"/>
</dbReference>
<protein>
    <recommendedName>
        <fullName evidence="2">Bacterial Ig-like domain-containing protein</fullName>
    </recommendedName>
</protein>
<dbReference type="GO" id="GO:0005975">
    <property type="term" value="P:carbohydrate metabolic process"/>
    <property type="evidence" value="ECO:0007669"/>
    <property type="project" value="UniProtKB-ARBA"/>
</dbReference>
<organism evidence="3 4">
    <name type="scientific">Sanguibacter keddieii (strain ATCC 51767 / DSM 10542 / NCFB 3025 / ST-74)</name>
    <dbReference type="NCBI Taxonomy" id="446469"/>
    <lineage>
        <taxon>Bacteria</taxon>
        <taxon>Bacillati</taxon>
        <taxon>Actinomycetota</taxon>
        <taxon>Actinomycetes</taxon>
        <taxon>Micrococcales</taxon>
        <taxon>Sanguibacteraceae</taxon>
        <taxon>Sanguibacter</taxon>
    </lineage>
</organism>
<dbReference type="Proteomes" id="UP000000322">
    <property type="component" value="Chromosome"/>
</dbReference>
<dbReference type="eggNOG" id="COG4932">
    <property type="taxonomic scope" value="Bacteria"/>
</dbReference>
<sequence>MRTRRTPAPHQSRLRAASLRRVVAATLALPLALGTLAATALPAAAEPGYPTMSGAPASAKVDETINVVFTCPNVSDVDYNKIDWLSSAGNGTSHIRGTVVEDEKQYSENFSFPTAGEQYVDVQCVTETGGVPTVVGANRFYFTIEAAAPVAAPTTTAARAYPEAVEPGNPIGVEATVSTKSGLVSDGTVQFSLNGDPVGSAVAVDSHGYVSTSIPNPGWGTYTVGASYAGTELFEASNGQDEVWVKSKAIVTSVVPDRVRAPFTTLRASVAQTAGLPVPSGTVTFRYSEGARLGSAPLVDGTAVLQLPELAHGIYPEVFAVYSGDENYGDGSTGRRDMIVDKALPVTPVKDATVVTVDVPATIVGSSVKAKISVAPGMHWTAVGVAAARTPSGTVSVSLAKGGPTQKVTLVEGTATVVFEGVKPGTYEIEGSYTGDEYFDVSVGSATTVVEALPVVTPPTPVNPKVTVPATVTTTVGTPATFTVGLPAENRPVALRVTGTDAPIDLIVPATGDVTVALPVLAPGTHEVVVETAASKTLNGTKHTVRVVVTGEPAKGSTTPNADLTGSTKTLVTGKKITLVARDFLPGETVAFYLHSDPVFLGTAVADENGVATLVVALPAGVPAGAHHVQATGGTSGRWAEIPVTVTEGTPAVETPVETGPIVTVPVAAPVAPVVAAPAAAAPAASTAVTAAPLAATGAETGSTALLVSVLLTSGALLLAGRRRFSTPS</sequence>
<feature type="signal peptide" evidence="1">
    <location>
        <begin position="1"/>
        <end position="40"/>
    </location>
</feature>
<dbReference type="STRING" id="446469.Sked_03690"/>
<evidence type="ECO:0000313" key="3">
    <source>
        <dbReference type="EMBL" id="ACZ20336.1"/>
    </source>
</evidence>
<feature type="domain" description="Bacterial Ig-like" evidence="2">
    <location>
        <begin position="161"/>
        <end position="240"/>
    </location>
</feature>
<keyword evidence="4" id="KW-1185">Reference proteome</keyword>
<dbReference type="KEGG" id="ske:Sked_03690"/>
<dbReference type="InterPro" id="IPR032109">
    <property type="entry name" value="Big_3_5"/>
</dbReference>
<dbReference type="RefSeq" id="WP_012865405.1">
    <property type="nucleotide sequence ID" value="NC_013521.1"/>
</dbReference>
<reference evidence="3 4" key="1">
    <citation type="journal article" date="2009" name="Stand. Genomic Sci.">
        <title>Complete genome sequence of Sanguibacter keddieii type strain (ST-74).</title>
        <authorList>
            <person name="Ivanova N."/>
            <person name="Sikorski J."/>
            <person name="Sims D."/>
            <person name="Brettin T."/>
            <person name="Detter J.C."/>
            <person name="Han C."/>
            <person name="Lapidus A."/>
            <person name="Copeland A."/>
            <person name="Glavina Del Rio T."/>
            <person name="Nolan M."/>
            <person name="Chen F."/>
            <person name="Lucas S."/>
            <person name="Tice H."/>
            <person name="Cheng J.F."/>
            <person name="Bruce D."/>
            <person name="Goodwin L."/>
            <person name="Pitluck S."/>
            <person name="Pati A."/>
            <person name="Mavromatis K."/>
            <person name="Chen A."/>
            <person name="Palaniappan K."/>
            <person name="D'haeseleer P."/>
            <person name="Chain P."/>
            <person name="Bristow J."/>
            <person name="Eisen J.A."/>
            <person name="Markowitz V."/>
            <person name="Hugenholtz P."/>
            <person name="Goker M."/>
            <person name="Pukall R."/>
            <person name="Klenk H.P."/>
            <person name="Kyrpides N.C."/>
        </authorList>
    </citation>
    <scope>NUCLEOTIDE SEQUENCE [LARGE SCALE GENOMIC DNA]</scope>
    <source>
        <strain evidence="4">ATCC 51767 / DSM 10542 / NCFB 3025 / ST-74</strain>
    </source>
</reference>
<feature type="chain" id="PRO_5039350488" description="Bacterial Ig-like domain-containing protein" evidence="1">
    <location>
        <begin position="41"/>
        <end position="729"/>
    </location>
</feature>
<proteinExistence type="predicted"/>